<dbReference type="InterPro" id="IPR027266">
    <property type="entry name" value="TrmE/GcvT-like"/>
</dbReference>
<keyword evidence="2" id="KW-0560">Oxidoreductase</keyword>
<organism evidence="2 3">
    <name type="scientific">Mesorhizobium shonense</name>
    <dbReference type="NCBI Taxonomy" id="1209948"/>
    <lineage>
        <taxon>Bacteria</taxon>
        <taxon>Pseudomonadati</taxon>
        <taxon>Pseudomonadota</taxon>
        <taxon>Alphaproteobacteria</taxon>
        <taxon>Hyphomicrobiales</taxon>
        <taxon>Phyllobacteriaceae</taxon>
        <taxon>Mesorhizobium</taxon>
    </lineage>
</organism>
<name>A0ABV2I4L7_9HYPH</name>
<dbReference type="Pfam" id="PF01571">
    <property type="entry name" value="GCV_T"/>
    <property type="match status" value="1"/>
</dbReference>
<keyword evidence="3" id="KW-1185">Reference proteome</keyword>
<protein>
    <submittedName>
        <fullName evidence="2">Sarcosine oxidase subunit gamma</fullName>
        <ecNumber evidence="2">1.5.3.1</ecNumber>
    </submittedName>
</protein>
<comment type="caution">
    <text evidence="2">The sequence shown here is derived from an EMBL/GenBank/DDBJ whole genome shotgun (WGS) entry which is preliminary data.</text>
</comment>
<evidence type="ECO:0000313" key="3">
    <source>
        <dbReference type="Proteomes" id="UP001549036"/>
    </source>
</evidence>
<gene>
    <name evidence="2" type="ORF">ABID26_006990</name>
</gene>
<dbReference type="Gene3D" id="3.30.70.1520">
    <property type="entry name" value="Heterotetrameric sarcosine oxidase"/>
    <property type="match status" value="1"/>
</dbReference>
<dbReference type="Gene3D" id="3.30.1360.120">
    <property type="entry name" value="Probable tRNA modification gtpase trme, domain 1"/>
    <property type="match status" value="1"/>
</dbReference>
<dbReference type="EMBL" id="JBEPLM010000026">
    <property type="protein sequence ID" value="MET3597564.1"/>
    <property type="molecule type" value="Genomic_DNA"/>
</dbReference>
<sequence>MSIFAIEHRAALRGKNPLLSADVTLTALPEGLVLQALSASGSGNLSETIITALESDALAVRSLSPGQYCIVGHDPVSPAALSEIVHKLKPYADVVDQSHGRVRFEISGAKAALVLAKGTAVDLALEAFPVGHATTMLMDHIAVTITRMTEFGFELMVLRGFAESLWDELVDLSSQYR</sequence>
<dbReference type="InterPro" id="IPR006222">
    <property type="entry name" value="GCVT_N"/>
</dbReference>
<dbReference type="Proteomes" id="UP001549036">
    <property type="component" value="Unassembled WGS sequence"/>
</dbReference>
<reference evidence="2 3" key="1">
    <citation type="submission" date="2024-06" db="EMBL/GenBank/DDBJ databases">
        <title>Genomic Encyclopedia of Type Strains, Phase IV (KMG-IV): sequencing the most valuable type-strain genomes for metagenomic binning, comparative biology and taxonomic classification.</title>
        <authorList>
            <person name="Goeker M."/>
        </authorList>
    </citation>
    <scope>NUCLEOTIDE SEQUENCE [LARGE SCALE GENOMIC DNA]</scope>
    <source>
        <strain evidence="2 3">DSM 29846</strain>
    </source>
</reference>
<dbReference type="SUPFAM" id="SSF103025">
    <property type="entry name" value="Folate-binding domain"/>
    <property type="match status" value="1"/>
</dbReference>
<dbReference type="EC" id="1.5.3.1" evidence="2"/>
<feature type="domain" description="GCVT N-terminal" evidence="1">
    <location>
        <begin position="59"/>
        <end position="174"/>
    </location>
</feature>
<dbReference type="RefSeq" id="WP_354417950.1">
    <property type="nucleotide sequence ID" value="NZ_JBEPLM010000026.1"/>
</dbReference>
<proteinExistence type="predicted"/>
<accession>A0ABV2I4L7</accession>
<dbReference type="GO" id="GO:0008115">
    <property type="term" value="F:sarcosine oxidase activity"/>
    <property type="evidence" value="ECO:0007669"/>
    <property type="project" value="UniProtKB-EC"/>
</dbReference>
<evidence type="ECO:0000259" key="1">
    <source>
        <dbReference type="Pfam" id="PF01571"/>
    </source>
</evidence>
<evidence type="ECO:0000313" key="2">
    <source>
        <dbReference type="EMBL" id="MET3597564.1"/>
    </source>
</evidence>